<name>A0A133VFI3_9EURY</name>
<evidence type="ECO:0000313" key="3">
    <source>
        <dbReference type="Proteomes" id="UP000070549"/>
    </source>
</evidence>
<reference evidence="2 3" key="1">
    <citation type="journal article" date="2016" name="Sci. Rep.">
        <title>Metabolic traits of an uncultured archaeal lineage -MSBL1- from brine pools of the Red Sea.</title>
        <authorList>
            <person name="Mwirichia R."/>
            <person name="Alam I."/>
            <person name="Rashid M."/>
            <person name="Vinu M."/>
            <person name="Ba-Alawi W."/>
            <person name="Anthony Kamau A."/>
            <person name="Kamanda Ngugi D."/>
            <person name="Goker M."/>
            <person name="Klenk H.P."/>
            <person name="Bajic V."/>
            <person name="Stingl U."/>
        </authorList>
    </citation>
    <scope>NUCLEOTIDE SEQUENCE [LARGE SCALE GENOMIC DNA]</scope>
    <source>
        <strain evidence="2">SCGC-AAA382A03</strain>
    </source>
</reference>
<keyword evidence="1" id="KW-0812">Transmembrane</keyword>
<gene>
    <name evidence="2" type="ORF">AKJ49_01330</name>
</gene>
<keyword evidence="1" id="KW-0472">Membrane</keyword>
<dbReference type="EMBL" id="LHYC01000030">
    <property type="protein sequence ID" value="KXB05192.1"/>
    <property type="molecule type" value="Genomic_DNA"/>
</dbReference>
<proteinExistence type="predicted"/>
<sequence>MPSQVGSEEKSEPQRVEHAKFSGTFWILKNNWKKLVLGIFGIFLIFLAIFYRQLLFVYAILVYAGANGFGYFFWDSIITVPSTAVLDVTNADREIRVWLIPDAMLPEFDISGLAQTYRDQFNTDVIVADEFDYDDRKINCAYSHEVSNLNLAMDEHALETAKEDTLHLYKENAELRNLLDVIIEKRLHGVRVQLQDQPLENVLTDRDQREEIEEKTGEKIDSETVEALKSLKEVR</sequence>
<accession>A0A133VFI3</accession>
<evidence type="ECO:0000256" key="1">
    <source>
        <dbReference type="SAM" id="Phobius"/>
    </source>
</evidence>
<evidence type="ECO:0000313" key="2">
    <source>
        <dbReference type="EMBL" id="KXB05192.1"/>
    </source>
</evidence>
<comment type="caution">
    <text evidence="2">The sequence shown here is derived from an EMBL/GenBank/DDBJ whole genome shotgun (WGS) entry which is preliminary data.</text>
</comment>
<feature type="transmembrane region" description="Helical" evidence="1">
    <location>
        <begin position="32"/>
        <end position="50"/>
    </location>
</feature>
<dbReference type="AlphaFoldDB" id="A0A133VFI3"/>
<dbReference type="Proteomes" id="UP000070549">
    <property type="component" value="Unassembled WGS sequence"/>
</dbReference>
<keyword evidence="1" id="KW-1133">Transmembrane helix</keyword>
<protein>
    <submittedName>
        <fullName evidence="2">Uncharacterized protein</fullName>
    </submittedName>
</protein>
<keyword evidence="3" id="KW-1185">Reference proteome</keyword>
<feature type="transmembrane region" description="Helical" evidence="1">
    <location>
        <begin position="55"/>
        <end position="74"/>
    </location>
</feature>
<organism evidence="2 3">
    <name type="scientific">candidate division MSBL1 archaeon SCGC-AAA382A03</name>
    <dbReference type="NCBI Taxonomy" id="1698278"/>
    <lineage>
        <taxon>Archaea</taxon>
        <taxon>Methanobacteriati</taxon>
        <taxon>Methanobacteriota</taxon>
        <taxon>candidate division MSBL1</taxon>
    </lineage>
</organism>